<dbReference type="STRING" id="1330534.L323_20080"/>
<proteinExistence type="predicted"/>
<dbReference type="InterPro" id="IPR001387">
    <property type="entry name" value="Cro/C1-type_HTH"/>
</dbReference>
<dbReference type="AlphaFoldDB" id="U4QWM9"/>
<evidence type="ECO:0000259" key="2">
    <source>
        <dbReference type="PROSITE" id="PS50943"/>
    </source>
</evidence>
<dbReference type="PROSITE" id="PS50943">
    <property type="entry name" value="HTH_CROC1"/>
    <property type="match status" value="1"/>
</dbReference>
<feature type="domain" description="HTH cro/C1-type" evidence="2">
    <location>
        <begin position="6"/>
        <end position="60"/>
    </location>
</feature>
<dbReference type="EMBL" id="ATAY01000098">
    <property type="protein sequence ID" value="EPR07673.1"/>
    <property type="molecule type" value="Genomic_DNA"/>
</dbReference>
<evidence type="ECO:0000256" key="1">
    <source>
        <dbReference type="ARBA" id="ARBA00023125"/>
    </source>
</evidence>
<dbReference type="InterPro" id="IPR010982">
    <property type="entry name" value="Lambda_DNA-bd_dom_sf"/>
</dbReference>
<dbReference type="PANTHER" id="PTHR46558:SF11">
    <property type="entry name" value="HTH-TYPE TRANSCRIPTIONAL REGULATOR XRE"/>
    <property type="match status" value="1"/>
</dbReference>
<dbReference type="Proteomes" id="UP000016860">
    <property type="component" value="Unassembled WGS sequence"/>
</dbReference>
<evidence type="ECO:0000313" key="3">
    <source>
        <dbReference type="EMBL" id="EPR07673.1"/>
    </source>
</evidence>
<dbReference type="SUPFAM" id="SSF47413">
    <property type="entry name" value="lambda repressor-like DNA-binding domains"/>
    <property type="match status" value="1"/>
</dbReference>
<dbReference type="CDD" id="cd00093">
    <property type="entry name" value="HTH_XRE"/>
    <property type="match status" value="1"/>
</dbReference>
<gene>
    <name evidence="3" type="ORF">L323_20080</name>
</gene>
<dbReference type="GO" id="GO:0003677">
    <property type="term" value="F:DNA binding"/>
    <property type="evidence" value="ECO:0007669"/>
    <property type="project" value="UniProtKB-KW"/>
</dbReference>
<reference evidence="3 4" key="1">
    <citation type="journal article" date="2013" name="Genome Announc.">
        <title>Draft Genome Sequence of the Cellulolytic Bacterium Clostridium papyrosolvens C7 (ATCC 700395).</title>
        <authorList>
            <person name="Zepeda V."/>
            <person name="Dassa B."/>
            <person name="Borovok I."/>
            <person name="Lamed R."/>
            <person name="Bayer E.A."/>
            <person name="Cate J.H."/>
        </authorList>
    </citation>
    <scope>NUCLEOTIDE SEQUENCE [LARGE SCALE GENOMIC DNA]</scope>
    <source>
        <strain evidence="3 4">C7</strain>
    </source>
</reference>
<evidence type="ECO:0000313" key="4">
    <source>
        <dbReference type="Proteomes" id="UP000016860"/>
    </source>
</evidence>
<dbReference type="PANTHER" id="PTHR46558">
    <property type="entry name" value="TRACRIPTIONAL REGULATORY PROTEIN-RELATED-RELATED"/>
    <property type="match status" value="1"/>
</dbReference>
<dbReference type="Pfam" id="PF01381">
    <property type="entry name" value="HTH_3"/>
    <property type="match status" value="1"/>
</dbReference>
<comment type="caution">
    <text evidence="3">The sequence shown here is derived from an EMBL/GenBank/DDBJ whole genome shotgun (WGS) entry which is preliminary data.</text>
</comment>
<sequence length="116" mass="13281">MEEKLLRKLRKSKKLTQADVASALEIGRSTYTKYESGKSKPVSEMLIKIADYFGVSVDYLLGRTDIRNYQESKIKTKAYHNLDVTGLPDEAVKQVEDYIELIKLKYKPDGSYKKGL</sequence>
<accession>U4QWM9</accession>
<keyword evidence="1" id="KW-0238">DNA-binding</keyword>
<dbReference type="SMART" id="SM00530">
    <property type="entry name" value="HTH_XRE"/>
    <property type="match status" value="1"/>
</dbReference>
<dbReference type="RefSeq" id="WP_020817364.1">
    <property type="nucleotide sequence ID" value="NZ_ATAY01000098.1"/>
</dbReference>
<name>U4QWM9_9FIRM</name>
<organism evidence="3 4">
    <name type="scientific">Ruminiclostridium papyrosolvens C7</name>
    <dbReference type="NCBI Taxonomy" id="1330534"/>
    <lineage>
        <taxon>Bacteria</taxon>
        <taxon>Bacillati</taxon>
        <taxon>Bacillota</taxon>
        <taxon>Clostridia</taxon>
        <taxon>Eubacteriales</taxon>
        <taxon>Oscillospiraceae</taxon>
        <taxon>Ruminiclostridium</taxon>
    </lineage>
</organism>
<protein>
    <submittedName>
        <fullName evidence="3">XRE family transcriptional regulator</fullName>
    </submittedName>
</protein>
<dbReference type="PATRIC" id="fig|1330534.3.peg.3989"/>
<dbReference type="OrthoDB" id="1766270at2"/>
<dbReference type="Gene3D" id="1.10.260.40">
    <property type="entry name" value="lambda repressor-like DNA-binding domains"/>
    <property type="match status" value="1"/>
</dbReference>